<dbReference type="PATRIC" id="fig|389348.3.peg.2488"/>
<gene>
    <name evidence="4" type="ORF">PNK_2214</name>
</gene>
<dbReference type="PROSITE" id="PS51782">
    <property type="entry name" value="LYSM"/>
    <property type="match status" value="1"/>
</dbReference>
<dbReference type="InterPro" id="IPR018392">
    <property type="entry name" value="LysM"/>
</dbReference>
<feature type="coiled-coil region" evidence="1">
    <location>
        <begin position="145"/>
        <end position="172"/>
    </location>
</feature>
<organism evidence="4 5">
    <name type="scientific">Candidatus Protochlamydia naegleriophila</name>
    <dbReference type="NCBI Taxonomy" id="389348"/>
    <lineage>
        <taxon>Bacteria</taxon>
        <taxon>Pseudomonadati</taxon>
        <taxon>Chlamydiota</taxon>
        <taxon>Chlamydiia</taxon>
        <taxon>Parachlamydiales</taxon>
        <taxon>Parachlamydiaceae</taxon>
        <taxon>Candidatus Protochlamydia</taxon>
    </lineage>
</organism>
<accession>A0A0U5JF67</accession>
<dbReference type="Proteomes" id="UP000069902">
    <property type="component" value="Chromosome cPNK"/>
</dbReference>
<keyword evidence="1" id="KW-0175">Coiled coil</keyword>
<evidence type="ECO:0000313" key="4">
    <source>
        <dbReference type="EMBL" id="CUI17815.1"/>
    </source>
</evidence>
<dbReference type="EMBL" id="LN879502">
    <property type="protein sequence ID" value="CUI17815.1"/>
    <property type="molecule type" value="Genomic_DNA"/>
</dbReference>
<dbReference type="Pfam" id="PF01476">
    <property type="entry name" value="LysM"/>
    <property type="match status" value="1"/>
</dbReference>
<dbReference type="SMART" id="SM00257">
    <property type="entry name" value="LysM"/>
    <property type="match status" value="1"/>
</dbReference>
<feature type="domain" description="LysM" evidence="3">
    <location>
        <begin position="203"/>
        <end position="246"/>
    </location>
</feature>
<dbReference type="CDD" id="cd00118">
    <property type="entry name" value="LysM"/>
    <property type="match status" value="1"/>
</dbReference>
<evidence type="ECO:0000256" key="2">
    <source>
        <dbReference type="SAM" id="SignalP"/>
    </source>
</evidence>
<evidence type="ECO:0000256" key="1">
    <source>
        <dbReference type="SAM" id="Coils"/>
    </source>
</evidence>
<dbReference type="STRING" id="389348.PNK_2214"/>
<proteinExistence type="predicted"/>
<dbReference type="SUPFAM" id="SSF57997">
    <property type="entry name" value="Tropomyosin"/>
    <property type="match status" value="1"/>
</dbReference>
<feature type="chain" id="PRO_5006860450" evidence="2">
    <location>
        <begin position="20"/>
        <end position="247"/>
    </location>
</feature>
<dbReference type="InParanoid" id="A0A0U5JF67"/>
<feature type="coiled-coil region" evidence="1">
    <location>
        <begin position="60"/>
        <end position="94"/>
    </location>
</feature>
<evidence type="ECO:0000313" key="5">
    <source>
        <dbReference type="Proteomes" id="UP000069902"/>
    </source>
</evidence>
<keyword evidence="5" id="KW-1185">Reference proteome</keyword>
<keyword evidence="2" id="KW-0732">Signal</keyword>
<protein>
    <submittedName>
        <fullName evidence="4">Conserved putative secreted protein</fullName>
    </submittedName>
</protein>
<dbReference type="SUPFAM" id="SSF54106">
    <property type="entry name" value="LysM domain"/>
    <property type="match status" value="1"/>
</dbReference>
<name>A0A0U5JF67_9BACT</name>
<dbReference type="KEGG" id="pnl:PNK_2214"/>
<reference evidence="5" key="1">
    <citation type="submission" date="2015-09" db="EMBL/GenBank/DDBJ databases">
        <authorList>
            <person name="Bertelli C."/>
        </authorList>
    </citation>
    <scope>NUCLEOTIDE SEQUENCE [LARGE SCALE GENOMIC DNA]</scope>
    <source>
        <strain evidence="5">KNic</strain>
    </source>
</reference>
<dbReference type="InterPro" id="IPR036779">
    <property type="entry name" value="LysM_dom_sf"/>
</dbReference>
<evidence type="ECO:0000259" key="3">
    <source>
        <dbReference type="PROSITE" id="PS51782"/>
    </source>
</evidence>
<sequence length="247" mass="27620">MNAKSLCFMGALLAFPLFACWSAPYPAYQGRPLPQQPPQQTVRQPAIDSNVDPRQLKTAVADLKHELSNHETEIRIFENKLHNQESALDHIRQQIVDDLQGQKDYTRAMSVNLEGKIDTLDNAVKGVMADLRQIKDQANDSVTILGQYKQKLGELEKMIEAQNQHMTSLENALHSLVDVWQAKETAAQEIAAKQAQAAAETAKTYKVQAGDNLEKIAKAHKVTVQILRDYNNLSTDRIVIGQTLKIP</sequence>
<dbReference type="AlphaFoldDB" id="A0A0U5JF67"/>
<dbReference type="RefSeq" id="WP_059062028.1">
    <property type="nucleotide sequence ID" value="NZ_LN879502.1"/>
</dbReference>
<dbReference type="Gene3D" id="3.10.350.10">
    <property type="entry name" value="LysM domain"/>
    <property type="match status" value="1"/>
</dbReference>
<feature type="signal peptide" evidence="2">
    <location>
        <begin position="1"/>
        <end position="19"/>
    </location>
</feature>